<feature type="domain" description="HTH cro/C1-type" evidence="5">
    <location>
        <begin position="3"/>
        <end position="50"/>
    </location>
</feature>
<dbReference type="Proteomes" id="UP000285882">
    <property type="component" value="Chromosome"/>
</dbReference>
<dbReference type="Gene3D" id="3.40.50.2300">
    <property type="match status" value="1"/>
</dbReference>
<reference evidence="6 7" key="1">
    <citation type="submission" date="2018-01" db="EMBL/GenBank/DDBJ databases">
        <title>Complete genome sequencing of Sporolactobacillus terrae DLG3.</title>
        <authorList>
            <person name="Nam Y.-D."/>
            <person name="Kang J."/>
            <person name="Chung W.-H."/>
        </authorList>
    </citation>
    <scope>NUCLEOTIDE SEQUENCE [LARGE SCALE GENOMIC DNA]</scope>
    <source>
        <strain evidence="6 7">DLG3</strain>
    </source>
</reference>
<organism evidence="6 7">
    <name type="scientific">Sporolactobacillus terrae</name>
    <dbReference type="NCBI Taxonomy" id="269673"/>
    <lineage>
        <taxon>Bacteria</taxon>
        <taxon>Bacillati</taxon>
        <taxon>Bacillota</taxon>
        <taxon>Bacilli</taxon>
        <taxon>Bacillales</taxon>
        <taxon>Sporolactobacillaceae</taxon>
        <taxon>Sporolactobacillus</taxon>
    </lineage>
</organism>
<accession>A0ABX5Q4N4</accession>
<dbReference type="EMBL" id="CP025688">
    <property type="protein sequence ID" value="QAA21594.1"/>
    <property type="molecule type" value="Genomic_DNA"/>
</dbReference>
<dbReference type="SMART" id="SM00354">
    <property type="entry name" value="HTH_LACI"/>
    <property type="match status" value="1"/>
</dbReference>
<dbReference type="InterPro" id="IPR000843">
    <property type="entry name" value="HTH_LacI"/>
</dbReference>
<gene>
    <name evidence="6" type="ORF">C0674_02580</name>
</gene>
<evidence type="ECO:0000259" key="5">
    <source>
        <dbReference type="PROSITE" id="PS50943"/>
    </source>
</evidence>
<name>A0ABX5Q4N4_9BACL</name>
<feature type="domain" description="HTH lacI-type" evidence="4">
    <location>
        <begin position="2"/>
        <end position="56"/>
    </location>
</feature>
<dbReference type="SUPFAM" id="SSF47413">
    <property type="entry name" value="lambda repressor-like DNA-binding domains"/>
    <property type="match status" value="1"/>
</dbReference>
<dbReference type="InterPro" id="IPR010982">
    <property type="entry name" value="Lambda_DNA-bd_dom_sf"/>
</dbReference>
<keyword evidence="7" id="KW-1185">Reference proteome</keyword>
<evidence type="ECO:0000256" key="1">
    <source>
        <dbReference type="ARBA" id="ARBA00023015"/>
    </source>
</evidence>
<dbReference type="CDD" id="cd01392">
    <property type="entry name" value="HTH_LacI"/>
    <property type="match status" value="1"/>
</dbReference>
<evidence type="ECO:0008006" key="8">
    <source>
        <dbReference type="Google" id="ProtNLM"/>
    </source>
</evidence>
<evidence type="ECO:0000259" key="4">
    <source>
        <dbReference type="PROSITE" id="PS50932"/>
    </source>
</evidence>
<dbReference type="RefSeq" id="WP_128166087.1">
    <property type="nucleotide sequence ID" value="NZ_CP025688.1"/>
</dbReference>
<keyword evidence="3" id="KW-0804">Transcription</keyword>
<evidence type="ECO:0000313" key="7">
    <source>
        <dbReference type="Proteomes" id="UP000285882"/>
    </source>
</evidence>
<keyword evidence="1" id="KW-0805">Transcription regulation</keyword>
<dbReference type="Pfam" id="PF00356">
    <property type="entry name" value="LacI"/>
    <property type="match status" value="1"/>
</dbReference>
<evidence type="ECO:0000313" key="6">
    <source>
        <dbReference type="EMBL" id="QAA21594.1"/>
    </source>
</evidence>
<dbReference type="PROSITE" id="PS50943">
    <property type="entry name" value="HTH_CROC1"/>
    <property type="match status" value="1"/>
</dbReference>
<evidence type="ECO:0000256" key="2">
    <source>
        <dbReference type="ARBA" id="ARBA00023125"/>
    </source>
</evidence>
<sequence>MATIRDVAKRANVAKSTVSNVFSKKKEISKELTDKILKAARELNYQPNYFASTLATKKSRVIGVSFNTDTTSSTDFHQNMIRGILSVCDERNYYLLINPSGKKRKHFFPIDGEIILNPETYESDSNDAIKRVWVGASARPSGLF</sequence>
<keyword evidence="2" id="KW-0238">DNA-binding</keyword>
<proteinExistence type="predicted"/>
<protein>
    <recommendedName>
        <fullName evidence="8">LacI family transcriptional regulator</fullName>
    </recommendedName>
</protein>
<dbReference type="PANTHER" id="PTHR30146:SF109">
    <property type="entry name" value="HTH-TYPE TRANSCRIPTIONAL REGULATOR GALS"/>
    <property type="match status" value="1"/>
</dbReference>
<dbReference type="Gene3D" id="1.10.260.40">
    <property type="entry name" value="lambda repressor-like DNA-binding domains"/>
    <property type="match status" value="1"/>
</dbReference>
<dbReference type="InterPro" id="IPR001387">
    <property type="entry name" value="Cro/C1-type_HTH"/>
</dbReference>
<dbReference type="PROSITE" id="PS50932">
    <property type="entry name" value="HTH_LACI_2"/>
    <property type="match status" value="1"/>
</dbReference>
<dbReference type="PANTHER" id="PTHR30146">
    <property type="entry name" value="LACI-RELATED TRANSCRIPTIONAL REPRESSOR"/>
    <property type="match status" value="1"/>
</dbReference>
<evidence type="ECO:0000256" key="3">
    <source>
        <dbReference type="ARBA" id="ARBA00023163"/>
    </source>
</evidence>